<dbReference type="SUPFAM" id="SSF50242">
    <property type="entry name" value="TIMP-like"/>
    <property type="match status" value="1"/>
</dbReference>
<dbReference type="STRING" id="1045775.SAMN05216378_2334"/>
<dbReference type="AlphaFoldDB" id="A0A1I1XT10"/>
<dbReference type="Gene3D" id="2.40.50.120">
    <property type="match status" value="1"/>
</dbReference>
<keyword evidence="1" id="KW-0812">Transmembrane</keyword>
<keyword evidence="1" id="KW-0472">Membrane</keyword>
<feature type="transmembrane region" description="Helical" evidence="1">
    <location>
        <begin position="173"/>
        <end position="191"/>
    </location>
</feature>
<proteinExistence type="predicted"/>
<dbReference type="RefSeq" id="WP_091184853.1">
    <property type="nucleotide sequence ID" value="NZ_FOMT01000002.1"/>
</dbReference>
<name>A0A1I1XT10_9BACL</name>
<accession>A0A1I1XT10</accession>
<reference evidence="3" key="1">
    <citation type="submission" date="2016-10" db="EMBL/GenBank/DDBJ databases">
        <authorList>
            <person name="Varghese N."/>
            <person name="Submissions S."/>
        </authorList>
    </citation>
    <scope>NUCLEOTIDE SEQUENCE [LARGE SCALE GENOMIC DNA]</scope>
    <source>
        <strain evidence="3">CGMCC 1.10784</strain>
    </source>
</reference>
<evidence type="ECO:0000313" key="3">
    <source>
        <dbReference type="Proteomes" id="UP000198855"/>
    </source>
</evidence>
<protein>
    <recommendedName>
        <fullName evidence="4">Tissue inhibitor of metalloproteinase</fullName>
    </recommendedName>
</protein>
<keyword evidence="1" id="KW-1133">Transmembrane helix</keyword>
<dbReference type="Proteomes" id="UP000198855">
    <property type="component" value="Unassembled WGS sequence"/>
</dbReference>
<dbReference type="EMBL" id="FOMT01000002">
    <property type="protein sequence ID" value="SFE10462.1"/>
    <property type="molecule type" value="Genomic_DNA"/>
</dbReference>
<evidence type="ECO:0000313" key="2">
    <source>
        <dbReference type="EMBL" id="SFE10462.1"/>
    </source>
</evidence>
<sequence length="196" mass="21740">MWKITSRFFLIYLVVFGTWFMFEHETVHACSCAAPPNIEDQLNLKTAIFTGKVVSLTQPVKGKLMSTADPVKVQFEVKTVWKGELSSQTTVYTAMSSESCGYEEFDVDEEFIVFAYGDPDHLETGICEGNKTIAAAQEDLKALGAGYEPAKITLHQKDSSDITSNNKEFNSSLVIAPAVFLSLLILLAITLKRRGR</sequence>
<gene>
    <name evidence="2" type="ORF">SAMN05216378_2334</name>
</gene>
<evidence type="ECO:0008006" key="4">
    <source>
        <dbReference type="Google" id="ProtNLM"/>
    </source>
</evidence>
<organism evidence="2 3">
    <name type="scientific">Paenibacillus catalpae</name>
    <dbReference type="NCBI Taxonomy" id="1045775"/>
    <lineage>
        <taxon>Bacteria</taxon>
        <taxon>Bacillati</taxon>
        <taxon>Bacillota</taxon>
        <taxon>Bacilli</taxon>
        <taxon>Bacillales</taxon>
        <taxon>Paenibacillaceae</taxon>
        <taxon>Paenibacillus</taxon>
    </lineage>
</organism>
<dbReference type="OrthoDB" id="8221747at2"/>
<evidence type="ECO:0000256" key="1">
    <source>
        <dbReference type="SAM" id="Phobius"/>
    </source>
</evidence>
<dbReference type="InterPro" id="IPR008993">
    <property type="entry name" value="TIMP-like_OB-fold"/>
</dbReference>
<keyword evidence="3" id="KW-1185">Reference proteome</keyword>